<dbReference type="GO" id="GO:0005886">
    <property type="term" value="C:plasma membrane"/>
    <property type="evidence" value="ECO:0007669"/>
    <property type="project" value="UniProtKB-SubCell"/>
</dbReference>
<evidence type="ECO:0000256" key="9">
    <source>
        <dbReference type="SAM" id="Phobius"/>
    </source>
</evidence>
<protein>
    <submittedName>
        <fullName evidence="11">Major facilitator superfamily domain-containing protein</fullName>
    </submittedName>
</protein>
<gene>
    <name evidence="11" type="ORF">B0H64DRAFT_158931</name>
</gene>
<feature type="domain" description="Major facilitator superfamily (MFS) profile" evidence="10">
    <location>
        <begin position="87"/>
        <end position="514"/>
    </location>
</feature>
<feature type="transmembrane region" description="Helical" evidence="9">
    <location>
        <begin position="152"/>
        <end position="172"/>
    </location>
</feature>
<dbReference type="RefSeq" id="XP_062659434.1">
    <property type="nucleotide sequence ID" value="XM_062798557.1"/>
</dbReference>
<dbReference type="Pfam" id="PF07690">
    <property type="entry name" value="MFS_1"/>
    <property type="match status" value="1"/>
</dbReference>
<proteinExistence type="inferred from homology"/>
<reference evidence="11" key="1">
    <citation type="journal article" date="2023" name="Mol. Phylogenet. Evol.">
        <title>Genome-scale phylogeny and comparative genomics of the fungal order Sordariales.</title>
        <authorList>
            <person name="Hensen N."/>
            <person name="Bonometti L."/>
            <person name="Westerberg I."/>
            <person name="Brannstrom I.O."/>
            <person name="Guillou S."/>
            <person name="Cros-Aarteil S."/>
            <person name="Calhoun S."/>
            <person name="Haridas S."/>
            <person name="Kuo A."/>
            <person name="Mondo S."/>
            <person name="Pangilinan J."/>
            <person name="Riley R."/>
            <person name="LaButti K."/>
            <person name="Andreopoulos B."/>
            <person name="Lipzen A."/>
            <person name="Chen C."/>
            <person name="Yan M."/>
            <person name="Daum C."/>
            <person name="Ng V."/>
            <person name="Clum A."/>
            <person name="Steindorff A."/>
            <person name="Ohm R.A."/>
            <person name="Martin F."/>
            <person name="Silar P."/>
            <person name="Natvig D.O."/>
            <person name="Lalanne C."/>
            <person name="Gautier V."/>
            <person name="Ament-Velasquez S.L."/>
            <person name="Kruys A."/>
            <person name="Hutchinson M.I."/>
            <person name="Powell A.J."/>
            <person name="Barry K."/>
            <person name="Miller A.N."/>
            <person name="Grigoriev I.V."/>
            <person name="Debuchy R."/>
            <person name="Gladieux P."/>
            <person name="Hiltunen Thoren M."/>
            <person name="Johannesson H."/>
        </authorList>
    </citation>
    <scope>NUCLEOTIDE SEQUENCE</scope>
    <source>
        <strain evidence="11">CBS 168.71</strain>
    </source>
</reference>
<keyword evidence="3" id="KW-1003">Cell membrane</keyword>
<feature type="transmembrane region" description="Helical" evidence="9">
    <location>
        <begin position="395"/>
        <end position="416"/>
    </location>
</feature>
<sequence length="595" mass="64147">MADPQSSSSSFTVKEPVLSSSPDVESQQGRNNPSHWFLVRHQDGVTDAVLNHTYPGQGTPESPYVVDFLPQDGSNPMQYSRTKKWTITMLQALATLAVAFVSTAYSGGVYEIIRYFHVSTIVAILGVSLFVLGFAIGPLLWAPLSEFHGRQIVFFFTYFGLAAFSAGAAGAQNIHTLIILRFFAGAFGASPLTNSGGVIADMFNAKERGLATSVFAMAPFLGPTIGPIAGGFLGEAEGWRWIEGLMAIFTGVLWIACSLCVPETYAPVLLRRRAAKLSQLTGRAYTSKMDLSITATKAQQVKTTLLRPWALLFTEPIVFLTSIYLAIVYGTLYLLFAAFPIVFQLNRGWSAGVGGLAFIGVAVGMVFAVAYSMFDNRRYGRVAAASPGGLAPPEARLPPAIIGSVLLPVGLFWFAWTNGPDVHWVVPITASAFFAAGLVSVFLSLLTYMIDSYTVFAASVLAANSVLRSLFGAAFPLFTTYMYNDLGIHWASTIPAFLALVCMPFPWLFWRYGARIRSKCRYAAEAAAVLQKMLQAANEQQEGQQGQQAAAPVPVVGEDGRVEVVGLPVNESPAVLSEDEGTVVGDGEGVREKRK</sequence>
<feature type="transmembrane region" description="Helical" evidence="9">
    <location>
        <begin position="112"/>
        <end position="140"/>
    </location>
</feature>
<feature type="transmembrane region" description="Helical" evidence="9">
    <location>
        <begin position="453"/>
        <end position="475"/>
    </location>
</feature>
<evidence type="ECO:0000256" key="4">
    <source>
        <dbReference type="ARBA" id="ARBA00022692"/>
    </source>
</evidence>
<dbReference type="FunFam" id="1.20.1250.20:FF:000266">
    <property type="entry name" value="MFS multidrug transporter, putative"/>
    <property type="match status" value="1"/>
</dbReference>
<feature type="transmembrane region" description="Helical" evidence="9">
    <location>
        <begin position="422"/>
        <end position="446"/>
    </location>
</feature>
<feature type="region of interest" description="Disordered" evidence="8">
    <location>
        <begin position="572"/>
        <end position="595"/>
    </location>
</feature>
<evidence type="ECO:0000256" key="1">
    <source>
        <dbReference type="ARBA" id="ARBA00004651"/>
    </source>
</evidence>
<keyword evidence="4 9" id="KW-0812">Transmembrane</keyword>
<dbReference type="PROSITE" id="PS50850">
    <property type="entry name" value="MFS"/>
    <property type="match status" value="1"/>
</dbReference>
<comment type="caution">
    <text evidence="11">The sequence shown here is derived from an EMBL/GenBank/DDBJ whole genome shotgun (WGS) entry which is preliminary data.</text>
</comment>
<evidence type="ECO:0000256" key="3">
    <source>
        <dbReference type="ARBA" id="ARBA00022475"/>
    </source>
</evidence>
<evidence type="ECO:0000313" key="12">
    <source>
        <dbReference type="Proteomes" id="UP001278766"/>
    </source>
</evidence>
<evidence type="ECO:0000256" key="2">
    <source>
        <dbReference type="ARBA" id="ARBA00022448"/>
    </source>
</evidence>
<dbReference type="CDD" id="cd17323">
    <property type="entry name" value="MFS_Tpo1_MDR_like"/>
    <property type="match status" value="1"/>
</dbReference>
<evidence type="ECO:0000259" key="10">
    <source>
        <dbReference type="PROSITE" id="PS50850"/>
    </source>
</evidence>
<dbReference type="InterPro" id="IPR036259">
    <property type="entry name" value="MFS_trans_sf"/>
</dbReference>
<dbReference type="PANTHER" id="PTHR23502:SF186">
    <property type="entry name" value="MAJOR FACILITATOR SUPERFAMILY (MFS) PROFILE DOMAIN-CONTAINING PROTEIN"/>
    <property type="match status" value="1"/>
</dbReference>
<dbReference type="AlphaFoldDB" id="A0AAE0HGC6"/>
<feature type="region of interest" description="Disordered" evidence="8">
    <location>
        <begin position="1"/>
        <end position="31"/>
    </location>
</feature>
<evidence type="ECO:0000256" key="6">
    <source>
        <dbReference type="ARBA" id="ARBA00023136"/>
    </source>
</evidence>
<feature type="transmembrane region" description="Helical" evidence="9">
    <location>
        <begin position="85"/>
        <end position="106"/>
    </location>
</feature>
<dbReference type="GeneID" id="87835505"/>
<dbReference type="InterPro" id="IPR011701">
    <property type="entry name" value="MFS"/>
</dbReference>
<comment type="similarity">
    <text evidence="7">Belongs to the major facilitator superfamily. DHA1 family. Polyamines/proton antiporter (TC 2.A.1.2.16) subfamily.</text>
</comment>
<feature type="transmembrane region" description="Helical" evidence="9">
    <location>
        <begin position="212"/>
        <end position="233"/>
    </location>
</feature>
<keyword evidence="5 9" id="KW-1133">Transmembrane helix</keyword>
<evidence type="ECO:0000256" key="8">
    <source>
        <dbReference type="SAM" id="MobiDB-lite"/>
    </source>
</evidence>
<dbReference type="Proteomes" id="UP001278766">
    <property type="component" value="Unassembled WGS sequence"/>
</dbReference>
<organism evidence="11 12">
    <name type="scientific">Chaetomium fimeti</name>
    <dbReference type="NCBI Taxonomy" id="1854472"/>
    <lineage>
        <taxon>Eukaryota</taxon>
        <taxon>Fungi</taxon>
        <taxon>Dikarya</taxon>
        <taxon>Ascomycota</taxon>
        <taxon>Pezizomycotina</taxon>
        <taxon>Sordariomycetes</taxon>
        <taxon>Sordariomycetidae</taxon>
        <taxon>Sordariales</taxon>
        <taxon>Chaetomiaceae</taxon>
        <taxon>Chaetomium</taxon>
    </lineage>
</organism>
<dbReference type="Gene3D" id="1.20.1250.20">
    <property type="entry name" value="MFS general substrate transporter like domains"/>
    <property type="match status" value="1"/>
</dbReference>
<evidence type="ECO:0000313" key="11">
    <source>
        <dbReference type="EMBL" id="KAK3295920.1"/>
    </source>
</evidence>
<name>A0AAE0HGC6_9PEZI</name>
<feature type="transmembrane region" description="Helical" evidence="9">
    <location>
        <begin position="245"/>
        <end position="270"/>
    </location>
</feature>
<keyword evidence="6 9" id="KW-0472">Membrane</keyword>
<keyword evidence="12" id="KW-1185">Reference proteome</keyword>
<accession>A0AAE0HGC6</accession>
<feature type="transmembrane region" description="Helical" evidence="9">
    <location>
        <begin position="317"/>
        <end position="343"/>
    </location>
</feature>
<dbReference type="GO" id="GO:0022857">
    <property type="term" value="F:transmembrane transporter activity"/>
    <property type="evidence" value="ECO:0007669"/>
    <property type="project" value="InterPro"/>
</dbReference>
<reference evidence="11" key="2">
    <citation type="submission" date="2023-06" db="EMBL/GenBank/DDBJ databases">
        <authorList>
            <consortium name="Lawrence Berkeley National Laboratory"/>
            <person name="Haridas S."/>
            <person name="Hensen N."/>
            <person name="Bonometti L."/>
            <person name="Westerberg I."/>
            <person name="Brannstrom I.O."/>
            <person name="Guillou S."/>
            <person name="Cros-Aarteil S."/>
            <person name="Calhoun S."/>
            <person name="Kuo A."/>
            <person name="Mondo S."/>
            <person name="Pangilinan J."/>
            <person name="Riley R."/>
            <person name="Labutti K."/>
            <person name="Andreopoulos B."/>
            <person name="Lipzen A."/>
            <person name="Chen C."/>
            <person name="Yanf M."/>
            <person name="Daum C."/>
            <person name="Ng V."/>
            <person name="Clum A."/>
            <person name="Steindorff A."/>
            <person name="Ohm R."/>
            <person name="Martin F."/>
            <person name="Silar P."/>
            <person name="Natvig D."/>
            <person name="Lalanne C."/>
            <person name="Gautier V."/>
            <person name="Ament-Velasquez S.L."/>
            <person name="Kruys A."/>
            <person name="Hutchinson M.I."/>
            <person name="Powell A.J."/>
            <person name="Barry K."/>
            <person name="Miller A.N."/>
            <person name="Grigoriev I.V."/>
            <person name="Debuchy R."/>
            <person name="Gladieux P."/>
            <person name="Thoren M.H."/>
            <person name="Johannesson H."/>
        </authorList>
    </citation>
    <scope>NUCLEOTIDE SEQUENCE</scope>
    <source>
        <strain evidence="11">CBS 168.71</strain>
    </source>
</reference>
<dbReference type="PANTHER" id="PTHR23502">
    <property type="entry name" value="MAJOR FACILITATOR SUPERFAMILY"/>
    <property type="match status" value="1"/>
</dbReference>
<feature type="transmembrane region" description="Helical" evidence="9">
    <location>
        <begin position="487"/>
        <end position="509"/>
    </location>
</feature>
<evidence type="ECO:0000256" key="5">
    <source>
        <dbReference type="ARBA" id="ARBA00022989"/>
    </source>
</evidence>
<feature type="transmembrane region" description="Helical" evidence="9">
    <location>
        <begin position="349"/>
        <end position="374"/>
    </location>
</feature>
<dbReference type="EMBL" id="JAUEPN010000004">
    <property type="protein sequence ID" value="KAK3295920.1"/>
    <property type="molecule type" value="Genomic_DNA"/>
</dbReference>
<evidence type="ECO:0000256" key="7">
    <source>
        <dbReference type="ARBA" id="ARBA00038459"/>
    </source>
</evidence>
<comment type="subcellular location">
    <subcellularLocation>
        <location evidence="1">Cell membrane</location>
        <topology evidence="1">Multi-pass membrane protein</topology>
    </subcellularLocation>
</comment>
<dbReference type="InterPro" id="IPR020846">
    <property type="entry name" value="MFS_dom"/>
</dbReference>
<keyword evidence="2" id="KW-0813">Transport</keyword>
<dbReference type="SUPFAM" id="SSF103473">
    <property type="entry name" value="MFS general substrate transporter"/>
    <property type="match status" value="1"/>
</dbReference>